<name>A0A0A1U506_ENTIV</name>
<reference evidence="1 2" key="1">
    <citation type="submission" date="2012-10" db="EMBL/GenBank/DDBJ databases">
        <authorList>
            <person name="Zafar N."/>
            <person name="Inman J."/>
            <person name="Hall N."/>
            <person name="Lorenzi H."/>
            <person name="Caler E."/>
        </authorList>
    </citation>
    <scope>NUCLEOTIDE SEQUENCE [LARGE SCALE GENOMIC DNA]</scope>
    <source>
        <strain evidence="1 2">IP1</strain>
    </source>
</reference>
<evidence type="ECO:0000313" key="1">
    <source>
        <dbReference type="EMBL" id="ELP89274.1"/>
    </source>
</evidence>
<accession>A0A0A1U506</accession>
<dbReference type="RefSeq" id="XP_004256045.1">
    <property type="nucleotide sequence ID" value="XM_004255997.1"/>
</dbReference>
<organism evidence="1 2">
    <name type="scientific">Entamoeba invadens IP1</name>
    <dbReference type="NCBI Taxonomy" id="370355"/>
    <lineage>
        <taxon>Eukaryota</taxon>
        <taxon>Amoebozoa</taxon>
        <taxon>Evosea</taxon>
        <taxon>Archamoebae</taxon>
        <taxon>Mastigamoebida</taxon>
        <taxon>Entamoebidae</taxon>
        <taxon>Entamoeba</taxon>
    </lineage>
</organism>
<protein>
    <submittedName>
        <fullName evidence="1">Uncharacterized protein</fullName>
    </submittedName>
</protein>
<dbReference type="EMBL" id="KB206670">
    <property type="protein sequence ID" value="ELP89274.1"/>
    <property type="molecule type" value="Genomic_DNA"/>
</dbReference>
<proteinExistence type="predicted"/>
<sequence length="227" mass="26295">MTCCSVRKTTVQFSTPEDHVISNCVRSKRDMKNFEAIQESYLLGLLNAFCSFTFEKPAKKSKVTFQFVKTTTLHFGQDVVRIRDITEANCKCRAELERSVGVSEDKVKRRFDKNKNIFLTNMLFDFALEYGYFFNSKLARNTGGAIQMDKIKDVFYNGELVCQQSDMMIRGIALNKYFSSLTVNEDKQGRVSQYDLIISKILTDPLYKVQRDWSVEIIERRGIKANF</sequence>
<gene>
    <name evidence="1" type="ORF">EIN_487760</name>
</gene>
<evidence type="ECO:0000313" key="2">
    <source>
        <dbReference type="Proteomes" id="UP000014680"/>
    </source>
</evidence>
<dbReference type="GeneID" id="14888126"/>
<dbReference type="KEGG" id="eiv:EIN_487760"/>
<keyword evidence="2" id="KW-1185">Reference proteome</keyword>
<dbReference type="VEuPathDB" id="AmoebaDB:EIN_487760"/>
<dbReference type="AlphaFoldDB" id="A0A0A1U506"/>
<dbReference type="Proteomes" id="UP000014680">
    <property type="component" value="Unassembled WGS sequence"/>
</dbReference>